<comment type="caution">
    <text evidence="2">The sequence shown here is derived from an EMBL/GenBank/DDBJ whole genome shotgun (WGS) entry which is preliminary data.</text>
</comment>
<dbReference type="GO" id="GO:0005868">
    <property type="term" value="C:cytoplasmic dynein complex"/>
    <property type="evidence" value="ECO:0007669"/>
    <property type="project" value="InterPro"/>
</dbReference>
<organism evidence="2 3">
    <name type="scientific">Chiloscyllium punctatum</name>
    <name type="common">Brownbanded bambooshark</name>
    <name type="synonym">Hemiscyllium punctatum</name>
    <dbReference type="NCBI Taxonomy" id="137246"/>
    <lineage>
        <taxon>Eukaryota</taxon>
        <taxon>Metazoa</taxon>
        <taxon>Chordata</taxon>
        <taxon>Craniata</taxon>
        <taxon>Vertebrata</taxon>
        <taxon>Chondrichthyes</taxon>
        <taxon>Elasmobranchii</taxon>
        <taxon>Galeomorphii</taxon>
        <taxon>Galeoidea</taxon>
        <taxon>Orectolobiformes</taxon>
        <taxon>Hemiscylliidae</taxon>
        <taxon>Chiloscyllium</taxon>
    </lineage>
</organism>
<dbReference type="InterPro" id="IPR015943">
    <property type="entry name" value="WD40/YVTN_repeat-like_dom_sf"/>
</dbReference>
<dbReference type="Proteomes" id="UP000287033">
    <property type="component" value="Unassembled WGS sequence"/>
</dbReference>
<proteinExistence type="predicted"/>
<keyword evidence="3" id="KW-1185">Reference proteome</keyword>
<dbReference type="SUPFAM" id="SSF50978">
    <property type="entry name" value="WD40 repeat-like"/>
    <property type="match status" value="1"/>
</dbReference>
<feature type="compositionally biased region" description="Basic and acidic residues" evidence="1">
    <location>
        <begin position="149"/>
        <end position="160"/>
    </location>
</feature>
<protein>
    <recommendedName>
        <fullName evidence="4">WD repeat-containing protein 60</fullName>
    </recommendedName>
</protein>
<dbReference type="STRING" id="137246.A0A401S9I4"/>
<feature type="compositionally biased region" description="Basic and acidic residues" evidence="1">
    <location>
        <begin position="26"/>
        <end position="39"/>
    </location>
</feature>
<dbReference type="PANTHER" id="PTHR16022">
    <property type="entry name" value="WD REPEAT DOMAIN 60"/>
    <property type="match status" value="1"/>
</dbReference>
<feature type="region of interest" description="Disordered" evidence="1">
    <location>
        <begin position="491"/>
        <end position="512"/>
    </location>
</feature>
<dbReference type="AlphaFoldDB" id="A0A401S9I4"/>
<dbReference type="Pfam" id="PF00400">
    <property type="entry name" value="WD40"/>
    <property type="match status" value="1"/>
</dbReference>
<evidence type="ECO:0008006" key="4">
    <source>
        <dbReference type="Google" id="ProtNLM"/>
    </source>
</evidence>
<name>A0A401S9I4_CHIPU</name>
<sequence length="1109" mass="128211">MFLPEPKWRLLGNQGSAGTMKSSKAKTKDDTWKSDELLKHIKAAQGDYTDDSSKKSREKKRLKDEEPTGNSDSRERRHKGRERDKDRPRNRGKERDGDQKEEREYEKVQKKVKNDEKYKEREKKPEKERERYKDKEKLPVWDQDLEYDADSRGHDKEKQWDSYAQRPTKQEHESERHRDKERDRRKEREKLQEKEIGKDEIGDQRSKHRQKKDKENLEFKMDDRYERKERKHRERKEKEGRSTENFEDSKEKKRRSSEFRDEDFDRHYKEYGSHDGHREKRHKERKDLGQKTEVEETDRKHRVRKEREYKEDGKKQRYKDTKNSTLEYRDREREHKDREKRDWERKEDRERKHKHKVKKENEEKVDYKGDYNEEPNSKRKKERKFVQEATNDSRRKGSTSEQIDSQKKANETLAEEFVEREEIAMDSQSPIESSNYDDDFEDYEDDFEEEECDDEEVQHEREEIPAHQRAEIEAIQKAITAENDQVREKYPGSHRKTCEEDPNRDFGNSPTIGPVRGAFIDFGAAKQREISSNMASKQKKRSAELLRLIDLDFSVSFSMLDLPPLNEYDVYIKNFGRSNTKQAFVQCNEDNVDRDIQTDEIETVEKWTQHPGEGNLLCGGANVNDALSLDSMAKNVDSQRLTNFLKSACQVISVLLEEDEAEDHASQNVPSKAASLSVSDGCAQLNVNLPFLHGREILCLHFSQVQRQTLLSVHSLPKEPGVVQLASNYMICVWNIWEPSAPQKILVCESEVQCCCFGPSNVVSVFAGTVDGSVIAWDLREHSTMHYTLQIGGQEWILRTPTFSTDGVLTAVNHSCAVKAVYPVSSACFDNHDVGLSLFSSQKGSSGLSFQLATLDEGGLLNLWVVVELQKADLAGSLIDLGLIPGGKIKLIHSSSIEVNSFLPRNLMQLGPPRTLSIRFLPSDPNHFFIGTDTGLVSHGTRHGLQAAPKLYRFQINGSRPVQVTCIDFCHFGKTLFLVGCSDGTIRLHSVTTELPVIQWNESTQGRSIQAVLWALTRPSMFFVLDVSSHIYVWDLLQNVSKPVAEESLQSDKITAIAILGDPEKPSASSGLMLAKQSGGIEIQYLMKQWSEPHLNELETLHYILQKIA</sequence>
<feature type="compositionally biased region" description="Basic and acidic residues" evidence="1">
    <location>
        <begin position="81"/>
        <end position="139"/>
    </location>
</feature>
<evidence type="ECO:0000256" key="1">
    <source>
        <dbReference type="SAM" id="MobiDB-lite"/>
    </source>
</evidence>
<dbReference type="FunFam" id="2.130.10.10:FF:000585">
    <property type="entry name" value="WD repeat domain 60"/>
    <property type="match status" value="1"/>
</dbReference>
<dbReference type="OMA" id="ILNMWVV"/>
<accession>A0A401S9I4</accession>
<dbReference type="EMBL" id="BEZZ01000148">
    <property type="protein sequence ID" value="GCC27059.1"/>
    <property type="molecule type" value="Genomic_DNA"/>
</dbReference>
<feature type="compositionally biased region" description="Basic and acidic residues" evidence="1">
    <location>
        <begin position="491"/>
        <end position="504"/>
    </location>
</feature>
<evidence type="ECO:0000313" key="2">
    <source>
        <dbReference type="EMBL" id="GCC27059.1"/>
    </source>
</evidence>
<dbReference type="OrthoDB" id="2162425at2759"/>
<dbReference type="Gene3D" id="2.130.10.10">
    <property type="entry name" value="YVTN repeat-like/Quinoprotein amine dehydrogenase"/>
    <property type="match status" value="2"/>
</dbReference>
<dbReference type="SMART" id="SM00320">
    <property type="entry name" value="WD40"/>
    <property type="match status" value="3"/>
</dbReference>
<dbReference type="GO" id="GO:0042073">
    <property type="term" value="P:intraciliary transport"/>
    <property type="evidence" value="ECO:0007669"/>
    <property type="project" value="InterPro"/>
</dbReference>
<feature type="compositionally biased region" description="Basic and acidic residues" evidence="1">
    <location>
        <begin position="285"/>
        <end position="350"/>
    </location>
</feature>
<dbReference type="InterPro" id="IPR036322">
    <property type="entry name" value="WD40_repeat_dom_sf"/>
</dbReference>
<gene>
    <name evidence="2" type="ORF">chiPu_0005480</name>
</gene>
<dbReference type="GO" id="GO:0005929">
    <property type="term" value="C:cilium"/>
    <property type="evidence" value="ECO:0007669"/>
    <property type="project" value="GOC"/>
</dbReference>
<feature type="compositionally biased region" description="Basic and acidic residues" evidence="1">
    <location>
        <begin position="212"/>
        <end position="228"/>
    </location>
</feature>
<dbReference type="GO" id="GO:0045503">
    <property type="term" value="F:dynein light chain binding"/>
    <property type="evidence" value="ECO:0007669"/>
    <property type="project" value="InterPro"/>
</dbReference>
<dbReference type="InterPro" id="IPR001680">
    <property type="entry name" value="WD40_rpt"/>
</dbReference>
<feature type="compositionally biased region" description="Polar residues" evidence="1">
    <location>
        <begin position="13"/>
        <end position="22"/>
    </location>
</feature>
<feature type="compositionally biased region" description="Basic and acidic residues" evidence="1">
    <location>
        <begin position="168"/>
        <end position="205"/>
    </location>
</feature>
<reference evidence="2 3" key="1">
    <citation type="journal article" date="2018" name="Nat. Ecol. Evol.">
        <title>Shark genomes provide insights into elasmobranch evolution and the origin of vertebrates.</title>
        <authorList>
            <person name="Hara Y"/>
            <person name="Yamaguchi K"/>
            <person name="Onimaru K"/>
            <person name="Kadota M"/>
            <person name="Koyanagi M"/>
            <person name="Keeley SD"/>
            <person name="Tatsumi K"/>
            <person name="Tanaka K"/>
            <person name="Motone F"/>
            <person name="Kageyama Y"/>
            <person name="Nozu R"/>
            <person name="Adachi N"/>
            <person name="Nishimura O"/>
            <person name="Nakagawa R"/>
            <person name="Tanegashima C"/>
            <person name="Kiyatake I"/>
            <person name="Matsumoto R"/>
            <person name="Murakumo K"/>
            <person name="Nishida K"/>
            <person name="Terakita A"/>
            <person name="Kuratani S"/>
            <person name="Sato K"/>
            <person name="Hyodo S Kuraku.S."/>
        </authorList>
    </citation>
    <scope>NUCLEOTIDE SEQUENCE [LARGE SCALE GENOMIC DNA]</scope>
</reference>
<feature type="compositionally biased region" description="Basic and acidic residues" evidence="1">
    <location>
        <begin position="359"/>
        <end position="377"/>
    </location>
</feature>
<feature type="region of interest" description="Disordered" evidence="1">
    <location>
        <begin position="1"/>
        <end position="456"/>
    </location>
</feature>
<dbReference type="InterPro" id="IPR042505">
    <property type="entry name" value="DYNC2I1"/>
</dbReference>
<feature type="compositionally biased region" description="Acidic residues" evidence="1">
    <location>
        <begin position="435"/>
        <end position="456"/>
    </location>
</feature>
<feature type="compositionally biased region" description="Basic and acidic residues" evidence="1">
    <location>
        <begin position="236"/>
        <end position="278"/>
    </location>
</feature>
<dbReference type="PANTHER" id="PTHR16022:SF0">
    <property type="entry name" value="CYTOPLASMIC DYNEIN 2 INTERMEDIATE CHAIN 1"/>
    <property type="match status" value="1"/>
</dbReference>
<feature type="compositionally biased region" description="Basic and acidic residues" evidence="1">
    <location>
        <begin position="51"/>
        <end position="66"/>
    </location>
</feature>
<dbReference type="GO" id="GO:0045504">
    <property type="term" value="F:dynein heavy chain binding"/>
    <property type="evidence" value="ECO:0007669"/>
    <property type="project" value="InterPro"/>
</dbReference>
<evidence type="ECO:0000313" key="3">
    <source>
        <dbReference type="Proteomes" id="UP000287033"/>
    </source>
</evidence>